<dbReference type="SUPFAM" id="SSF52540">
    <property type="entry name" value="P-loop containing nucleoside triphosphate hydrolases"/>
    <property type="match status" value="1"/>
</dbReference>
<dbReference type="GO" id="GO:0005524">
    <property type="term" value="F:ATP binding"/>
    <property type="evidence" value="ECO:0007669"/>
    <property type="project" value="UniProtKB-KW"/>
</dbReference>
<dbReference type="SMART" id="SM00382">
    <property type="entry name" value="AAA"/>
    <property type="match status" value="1"/>
</dbReference>
<name>A0A9P5PGS6_9AGAR</name>
<feature type="transmembrane region" description="Helical" evidence="3">
    <location>
        <begin position="185"/>
        <end position="209"/>
    </location>
</feature>
<dbReference type="InterPro" id="IPR003593">
    <property type="entry name" value="AAA+_ATPase"/>
</dbReference>
<dbReference type="PANTHER" id="PTHR43394:SF1">
    <property type="entry name" value="ATP-BINDING CASSETTE SUB-FAMILY B MEMBER 10, MITOCHONDRIAL"/>
    <property type="match status" value="1"/>
</dbReference>
<comment type="caution">
    <text evidence="5">The sequence shown here is derived from an EMBL/GenBank/DDBJ whole genome shotgun (WGS) entry which is preliminary data.</text>
</comment>
<dbReference type="InterPro" id="IPR027417">
    <property type="entry name" value="P-loop_NTPase"/>
</dbReference>
<dbReference type="OrthoDB" id="6500128at2759"/>
<evidence type="ECO:0000256" key="2">
    <source>
        <dbReference type="ARBA" id="ARBA00022840"/>
    </source>
</evidence>
<organism evidence="5 6">
    <name type="scientific">Rhodocollybia butyracea</name>
    <dbReference type="NCBI Taxonomy" id="206335"/>
    <lineage>
        <taxon>Eukaryota</taxon>
        <taxon>Fungi</taxon>
        <taxon>Dikarya</taxon>
        <taxon>Basidiomycota</taxon>
        <taxon>Agaricomycotina</taxon>
        <taxon>Agaricomycetes</taxon>
        <taxon>Agaricomycetidae</taxon>
        <taxon>Agaricales</taxon>
        <taxon>Marasmiineae</taxon>
        <taxon>Omphalotaceae</taxon>
        <taxon>Rhodocollybia</taxon>
    </lineage>
</organism>
<keyword evidence="5" id="KW-0378">Hydrolase</keyword>
<evidence type="ECO:0000313" key="6">
    <source>
        <dbReference type="Proteomes" id="UP000772434"/>
    </source>
</evidence>
<dbReference type="Gene3D" id="3.40.50.300">
    <property type="entry name" value="P-loop containing nucleotide triphosphate hydrolases"/>
    <property type="match status" value="1"/>
</dbReference>
<keyword evidence="6" id="KW-1185">Reference proteome</keyword>
<dbReference type="InterPro" id="IPR039421">
    <property type="entry name" value="Type_1_exporter"/>
</dbReference>
<dbReference type="AlphaFoldDB" id="A0A9P5PGS6"/>
<dbReference type="PANTHER" id="PTHR43394">
    <property type="entry name" value="ATP-DEPENDENT PERMEASE MDL1, MITOCHONDRIAL"/>
    <property type="match status" value="1"/>
</dbReference>
<evidence type="ECO:0000256" key="1">
    <source>
        <dbReference type="ARBA" id="ARBA00022741"/>
    </source>
</evidence>
<dbReference type="GO" id="GO:0015421">
    <property type="term" value="F:ABC-type oligopeptide transporter activity"/>
    <property type="evidence" value="ECO:0007669"/>
    <property type="project" value="TreeGrafter"/>
</dbReference>
<accession>A0A9P5PGS6</accession>
<protein>
    <submittedName>
        <fullName evidence="5">P-loop containing nucleoside triphosphate hydrolase protein</fullName>
    </submittedName>
</protein>
<keyword evidence="1" id="KW-0547">Nucleotide-binding</keyword>
<dbReference type="EMBL" id="JADNRY010000190">
    <property type="protein sequence ID" value="KAF9061795.1"/>
    <property type="molecule type" value="Genomic_DNA"/>
</dbReference>
<reference evidence="5" key="1">
    <citation type="submission" date="2020-11" db="EMBL/GenBank/DDBJ databases">
        <authorList>
            <consortium name="DOE Joint Genome Institute"/>
            <person name="Ahrendt S."/>
            <person name="Riley R."/>
            <person name="Andreopoulos W."/>
            <person name="Labutti K."/>
            <person name="Pangilinan J."/>
            <person name="Ruiz-Duenas F.J."/>
            <person name="Barrasa J.M."/>
            <person name="Sanchez-Garcia M."/>
            <person name="Camarero S."/>
            <person name="Miyauchi S."/>
            <person name="Serrano A."/>
            <person name="Linde D."/>
            <person name="Babiker R."/>
            <person name="Drula E."/>
            <person name="Ayuso-Fernandez I."/>
            <person name="Pacheco R."/>
            <person name="Padilla G."/>
            <person name="Ferreira P."/>
            <person name="Barriuso J."/>
            <person name="Kellner H."/>
            <person name="Castanera R."/>
            <person name="Alfaro M."/>
            <person name="Ramirez L."/>
            <person name="Pisabarro A.G."/>
            <person name="Kuo A."/>
            <person name="Tritt A."/>
            <person name="Lipzen A."/>
            <person name="He G."/>
            <person name="Yan M."/>
            <person name="Ng V."/>
            <person name="Cullen D."/>
            <person name="Martin F."/>
            <person name="Rosso M.-N."/>
            <person name="Henrissat B."/>
            <person name="Hibbett D."/>
            <person name="Martinez A.T."/>
            <person name="Grigoriev I.V."/>
        </authorList>
    </citation>
    <scope>NUCLEOTIDE SEQUENCE</scope>
    <source>
        <strain evidence="5">AH 40177</strain>
    </source>
</reference>
<evidence type="ECO:0000256" key="3">
    <source>
        <dbReference type="SAM" id="Phobius"/>
    </source>
</evidence>
<sequence length="694" mass="78394">MSRYHSSQIKRIKKGIFDLAFEEPPSAWQLCTNFCSNLQLMRRRSRNAGRLLKELFSIAPMAFLFYSMAVLWPSLKSALYLWSVAFLLETATDLTTLQRNTETSISSVQALVLMLVLCSFMTALCERISFQSSRRIKHGFRDRFYPQLARKSLALDYNTTTALEIQTILPPPWAYELDHSLGWEFLHGLTIGTTNFFTITLEISTLLAIVARHTKPLLSELVAFCCIVIPIMMMLIPTNGLGGVGYSFWTNHPAFHRLAAMHQVIFDVEYRKTLLKDGSTDFVLREYERSMKELGFLSFDEEMLCHGIPVAWYWQLLQVMVDVPLTFFLFTYPWIEQGSLTVWLTTGIFVQYAAIRLKQSINNVKTAQKPVHEVLDIADKFYRALESKGMDCQGVRTYPDRTHSLPTGMRISFRNVSLVPQSSFSVQPALQNVSFDVAPGQFVLLVGQNKSGTTSILHLLSGLFAPGAGSILIDGIPIQHFDTQSLRQAMTVLLHTEEIYPLSIRDNLTMSLSALDRAKCDAKPESFDRAVQMGGSSFIYKLPDKYETVLNPVPHFTTSSDVFGNGPVSSAVIEEMQHHGPRMDNIAISAEEKQRLIASRAFMKLNNQSGVRLLIVDEASSALDAIAERDLLEKFRDSGVGKTTIFLTHQFRHLVHKADLILCMHEGKLIQQGTHEQLVSDVDSEYARLYKAQV</sequence>
<dbReference type="InterPro" id="IPR003439">
    <property type="entry name" value="ABC_transporter-like_ATP-bd"/>
</dbReference>
<evidence type="ECO:0000259" key="4">
    <source>
        <dbReference type="PROSITE" id="PS50893"/>
    </source>
</evidence>
<gene>
    <name evidence="5" type="ORF">BDP27DRAFT_1272064</name>
</gene>
<keyword evidence="3" id="KW-0472">Membrane</keyword>
<keyword evidence="2" id="KW-0067">ATP-binding</keyword>
<dbReference type="Pfam" id="PF00005">
    <property type="entry name" value="ABC_tran"/>
    <property type="match status" value="1"/>
</dbReference>
<dbReference type="GO" id="GO:0016887">
    <property type="term" value="F:ATP hydrolysis activity"/>
    <property type="evidence" value="ECO:0007669"/>
    <property type="project" value="InterPro"/>
</dbReference>
<keyword evidence="3" id="KW-1133">Transmembrane helix</keyword>
<dbReference type="Proteomes" id="UP000772434">
    <property type="component" value="Unassembled WGS sequence"/>
</dbReference>
<keyword evidence="3" id="KW-0812">Transmembrane</keyword>
<feature type="domain" description="ABC transporter" evidence="4">
    <location>
        <begin position="411"/>
        <end position="691"/>
    </location>
</feature>
<dbReference type="PROSITE" id="PS50893">
    <property type="entry name" value="ABC_TRANSPORTER_2"/>
    <property type="match status" value="1"/>
</dbReference>
<feature type="transmembrane region" description="Helical" evidence="3">
    <location>
        <begin position="221"/>
        <end position="249"/>
    </location>
</feature>
<feature type="transmembrane region" description="Helical" evidence="3">
    <location>
        <begin position="51"/>
        <end position="72"/>
    </location>
</feature>
<evidence type="ECO:0000313" key="5">
    <source>
        <dbReference type="EMBL" id="KAF9061795.1"/>
    </source>
</evidence>
<proteinExistence type="predicted"/>